<evidence type="ECO:0000313" key="2">
    <source>
        <dbReference type="Proteomes" id="UP000243052"/>
    </source>
</evidence>
<dbReference type="GO" id="GO:0042720">
    <property type="term" value="C:mitochondrial inner membrane peptidase complex"/>
    <property type="evidence" value="ECO:0007669"/>
    <property type="project" value="InterPro"/>
</dbReference>
<dbReference type="GeneID" id="28723409"/>
<dbReference type="Proteomes" id="UP000243052">
    <property type="component" value="Chromosome iii"/>
</dbReference>
<dbReference type="RefSeq" id="XP_017987169.1">
    <property type="nucleotide sequence ID" value="XM_018131680.1"/>
</dbReference>
<dbReference type="STRING" id="45286.A0A109UYV6"/>
<dbReference type="AlphaFoldDB" id="A0A109UYV6"/>
<organism evidence="1 2">
    <name type="scientific">Eremothecium sinecaudum</name>
    <dbReference type="NCBI Taxonomy" id="45286"/>
    <lineage>
        <taxon>Eukaryota</taxon>
        <taxon>Fungi</taxon>
        <taxon>Dikarya</taxon>
        <taxon>Ascomycota</taxon>
        <taxon>Saccharomycotina</taxon>
        <taxon>Saccharomycetes</taxon>
        <taxon>Saccharomycetales</taxon>
        <taxon>Saccharomycetaceae</taxon>
        <taxon>Eremothecium</taxon>
    </lineage>
</organism>
<accession>A0A109UYV6</accession>
<dbReference type="OrthoDB" id="3983163at2759"/>
<dbReference type="InterPro" id="IPR024645">
    <property type="entry name" value="Mitochondr_Som1"/>
</dbReference>
<evidence type="ECO:0000313" key="1">
    <source>
        <dbReference type="EMBL" id="AMD20173.1"/>
    </source>
</evidence>
<protein>
    <submittedName>
        <fullName evidence="1">HCR023Wp</fullName>
    </submittedName>
</protein>
<sequence length="71" mass="8201">MAPPTPIMNATEVEPLLSIARNCYLSSLVQNECYFNGYDYTCVPFKRLFQECIVHKKKVRIEVTTSDTNMH</sequence>
<name>A0A109UYV6_9SACH</name>
<keyword evidence="2" id="KW-1185">Reference proteome</keyword>
<dbReference type="Pfam" id="PF11093">
    <property type="entry name" value="Mitochondr_Som1"/>
    <property type="match status" value="1"/>
</dbReference>
<proteinExistence type="predicted"/>
<dbReference type="EMBL" id="CP014243">
    <property type="protein sequence ID" value="AMD20173.1"/>
    <property type="molecule type" value="Genomic_DNA"/>
</dbReference>
<reference evidence="1 2" key="1">
    <citation type="submission" date="2016-01" db="EMBL/GenBank/DDBJ databases">
        <title>Genome sequence of the yeast Holleya sinecauda.</title>
        <authorList>
            <person name="Dietrich F.S."/>
        </authorList>
    </citation>
    <scope>NUCLEOTIDE SEQUENCE [LARGE SCALE GENOMIC DNA]</scope>
    <source>
        <strain evidence="1 2">ATCC 58844</strain>
    </source>
</reference>
<gene>
    <name evidence="1" type="ORF">AW171_hschr32051</name>
</gene>